<name>A0A2M7TJZ3_UNCKA</name>
<keyword evidence="1" id="KW-0597">Phosphoprotein</keyword>
<evidence type="ECO:0008006" key="8">
    <source>
        <dbReference type="Google" id="ProtNLM"/>
    </source>
</evidence>
<evidence type="ECO:0000256" key="5">
    <source>
        <dbReference type="ARBA" id="ARBA00022801"/>
    </source>
</evidence>
<sequence>MKKDPKVFLQHILESISEIEKYTKDIPENEFLQSTQVQDAVIRRLEIIGEAAKHIPNEMKEKYNFVPWNKITGSRDVLIHDYFVVDFESVWDTATIDIPHLKNNINKILEEFQD</sequence>
<dbReference type="EMBL" id="PFNL01000068">
    <property type="protein sequence ID" value="PIZ47022.1"/>
    <property type="molecule type" value="Genomic_DNA"/>
</dbReference>
<evidence type="ECO:0000256" key="2">
    <source>
        <dbReference type="ARBA" id="ARBA00022649"/>
    </source>
</evidence>
<proteinExistence type="predicted"/>
<dbReference type="Pfam" id="PF01934">
    <property type="entry name" value="HepT-like"/>
    <property type="match status" value="1"/>
</dbReference>
<dbReference type="GO" id="GO:0004540">
    <property type="term" value="F:RNA nuclease activity"/>
    <property type="evidence" value="ECO:0007669"/>
    <property type="project" value="InterPro"/>
</dbReference>
<evidence type="ECO:0000256" key="3">
    <source>
        <dbReference type="ARBA" id="ARBA00022722"/>
    </source>
</evidence>
<dbReference type="PANTHER" id="PTHR34139:SF1">
    <property type="entry name" value="RNASE MJ1380-RELATED"/>
    <property type="match status" value="1"/>
</dbReference>
<dbReference type="GO" id="GO:0000166">
    <property type="term" value="F:nucleotide binding"/>
    <property type="evidence" value="ECO:0007669"/>
    <property type="project" value="UniProtKB-KW"/>
</dbReference>
<evidence type="ECO:0000256" key="4">
    <source>
        <dbReference type="ARBA" id="ARBA00022741"/>
    </source>
</evidence>
<dbReference type="InterPro" id="IPR008201">
    <property type="entry name" value="HepT-like"/>
</dbReference>
<keyword evidence="5" id="KW-0378">Hydrolase</keyword>
<organism evidence="6 7">
    <name type="scientific">candidate division WWE3 bacterium CG_4_10_14_0_2_um_filter_41_14</name>
    <dbReference type="NCBI Taxonomy" id="1975072"/>
    <lineage>
        <taxon>Bacteria</taxon>
        <taxon>Katanobacteria</taxon>
    </lineage>
</organism>
<keyword evidence="4" id="KW-0547">Nucleotide-binding</keyword>
<keyword evidence="2" id="KW-1277">Toxin-antitoxin system</keyword>
<reference evidence="7" key="1">
    <citation type="submission" date="2017-09" db="EMBL/GenBank/DDBJ databases">
        <title>Depth-based differentiation of microbial function through sediment-hosted aquifers and enrichment of novel symbionts in the deep terrestrial subsurface.</title>
        <authorList>
            <person name="Probst A.J."/>
            <person name="Ladd B."/>
            <person name="Jarett J.K."/>
            <person name="Geller-Mcgrath D.E."/>
            <person name="Sieber C.M.K."/>
            <person name="Emerson J.B."/>
            <person name="Anantharaman K."/>
            <person name="Thomas B.C."/>
            <person name="Malmstrom R."/>
            <person name="Stieglmeier M."/>
            <person name="Klingl A."/>
            <person name="Woyke T."/>
            <person name="Ryan C.M."/>
            <person name="Banfield J.F."/>
        </authorList>
    </citation>
    <scope>NUCLEOTIDE SEQUENCE [LARGE SCALE GENOMIC DNA]</scope>
</reference>
<dbReference type="PANTHER" id="PTHR34139">
    <property type="entry name" value="UPF0331 PROTEIN MJ0127"/>
    <property type="match status" value="1"/>
</dbReference>
<comment type="caution">
    <text evidence="6">The sequence shown here is derived from an EMBL/GenBank/DDBJ whole genome shotgun (WGS) entry which is preliminary data.</text>
</comment>
<evidence type="ECO:0000313" key="7">
    <source>
        <dbReference type="Proteomes" id="UP000228920"/>
    </source>
</evidence>
<dbReference type="InterPro" id="IPR051813">
    <property type="entry name" value="HepT_RNase_toxin"/>
</dbReference>
<keyword evidence="3" id="KW-0540">Nuclease</keyword>
<dbReference type="GO" id="GO:0016787">
    <property type="term" value="F:hydrolase activity"/>
    <property type="evidence" value="ECO:0007669"/>
    <property type="project" value="UniProtKB-KW"/>
</dbReference>
<evidence type="ECO:0000256" key="1">
    <source>
        <dbReference type="ARBA" id="ARBA00022553"/>
    </source>
</evidence>
<dbReference type="AlphaFoldDB" id="A0A2M7TJZ3"/>
<dbReference type="Proteomes" id="UP000228920">
    <property type="component" value="Unassembled WGS sequence"/>
</dbReference>
<evidence type="ECO:0000313" key="6">
    <source>
        <dbReference type="EMBL" id="PIZ47022.1"/>
    </source>
</evidence>
<accession>A0A2M7TJZ3</accession>
<protein>
    <recommendedName>
        <fullName evidence="8">DUF86 domain-containing protein</fullName>
    </recommendedName>
</protein>
<dbReference type="GO" id="GO:0110001">
    <property type="term" value="C:toxin-antitoxin complex"/>
    <property type="evidence" value="ECO:0007669"/>
    <property type="project" value="InterPro"/>
</dbReference>
<gene>
    <name evidence="6" type="ORF">COY32_02445</name>
</gene>